<reference evidence="10" key="1">
    <citation type="submission" date="2022-11" db="EMBL/GenBank/DDBJ databases">
        <title>Genome Sequence of Cubamyces cubensis.</title>
        <authorList>
            <person name="Buettner E."/>
        </authorList>
    </citation>
    <scope>NUCLEOTIDE SEQUENCE</scope>
    <source>
        <strain evidence="10">MPL-01</strain>
    </source>
</reference>
<evidence type="ECO:0000256" key="5">
    <source>
        <dbReference type="ARBA" id="ARBA00010869"/>
    </source>
</evidence>
<dbReference type="GO" id="GO:0030378">
    <property type="term" value="F:serine racemase activity"/>
    <property type="evidence" value="ECO:0007669"/>
    <property type="project" value="TreeGrafter"/>
</dbReference>
<feature type="domain" description="Tryptophan synthase beta chain-like PALP" evidence="9">
    <location>
        <begin position="28"/>
        <end position="328"/>
    </location>
</feature>
<evidence type="ECO:0000259" key="9">
    <source>
        <dbReference type="Pfam" id="PF00291"/>
    </source>
</evidence>
<evidence type="ECO:0000313" key="10">
    <source>
        <dbReference type="EMBL" id="KAJ8489286.1"/>
    </source>
</evidence>
<dbReference type="GO" id="GO:0018114">
    <property type="term" value="F:threonine racemase activity"/>
    <property type="evidence" value="ECO:0007669"/>
    <property type="project" value="TreeGrafter"/>
</dbReference>
<evidence type="ECO:0000256" key="8">
    <source>
        <dbReference type="ARBA" id="ARBA00023239"/>
    </source>
</evidence>
<keyword evidence="7" id="KW-0663">Pyridoxal phosphate</keyword>
<evidence type="ECO:0000256" key="7">
    <source>
        <dbReference type="ARBA" id="ARBA00022898"/>
    </source>
</evidence>
<evidence type="ECO:0000256" key="2">
    <source>
        <dbReference type="ARBA" id="ARBA00001933"/>
    </source>
</evidence>
<dbReference type="Gene3D" id="3.40.50.1100">
    <property type="match status" value="2"/>
</dbReference>
<dbReference type="Pfam" id="PF00291">
    <property type="entry name" value="PALP"/>
    <property type="match status" value="1"/>
</dbReference>
<organism evidence="10 11">
    <name type="scientific">Trametes cubensis</name>
    <dbReference type="NCBI Taxonomy" id="1111947"/>
    <lineage>
        <taxon>Eukaryota</taxon>
        <taxon>Fungi</taxon>
        <taxon>Dikarya</taxon>
        <taxon>Basidiomycota</taxon>
        <taxon>Agaricomycotina</taxon>
        <taxon>Agaricomycetes</taxon>
        <taxon>Polyporales</taxon>
        <taxon>Polyporaceae</taxon>
        <taxon>Trametes</taxon>
    </lineage>
</organism>
<evidence type="ECO:0000256" key="1">
    <source>
        <dbReference type="ARBA" id="ARBA00001913"/>
    </source>
</evidence>
<comment type="cofactor">
    <cofactor evidence="4">
        <name>Mg(2+)</name>
        <dbReference type="ChEBI" id="CHEBI:18420"/>
    </cofactor>
</comment>
<keyword evidence="11" id="KW-1185">Reference proteome</keyword>
<comment type="cofactor">
    <cofactor evidence="1">
        <name>Ca(2+)</name>
        <dbReference type="ChEBI" id="CHEBI:29108"/>
    </cofactor>
</comment>
<comment type="cofactor">
    <cofactor evidence="2">
        <name>pyridoxal 5'-phosphate</name>
        <dbReference type="ChEBI" id="CHEBI:597326"/>
    </cofactor>
</comment>
<dbReference type="PANTHER" id="PTHR43050:SF1">
    <property type="entry name" value="SERINE RACEMASE"/>
    <property type="match status" value="1"/>
</dbReference>
<dbReference type="PROSITE" id="PS00165">
    <property type="entry name" value="DEHYDRATASE_SER_THR"/>
    <property type="match status" value="1"/>
</dbReference>
<comment type="similarity">
    <text evidence="5">Belongs to the serine/threonine dehydratase family.</text>
</comment>
<dbReference type="InterPro" id="IPR001926">
    <property type="entry name" value="TrpB-like_PALP"/>
</dbReference>
<dbReference type="PANTHER" id="PTHR43050">
    <property type="entry name" value="SERINE / THREONINE RACEMASE FAMILY MEMBER"/>
    <property type="match status" value="1"/>
</dbReference>
<comment type="caution">
    <text evidence="10">The sequence shown here is derived from an EMBL/GenBank/DDBJ whole genome shotgun (WGS) entry which is preliminary data.</text>
</comment>
<dbReference type="GO" id="GO:0003941">
    <property type="term" value="F:L-serine ammonia-lyase activity"/>
    <property type="evidence" value="ECO:0007669"/>
    <property type="project" value="TreeGrafter"/>
</dbReference>
<evidence type="ECO:0000313" key="11">
    <source>
        <dbReference type="Proteomes" id="UP001215151"/>
    </source>
</evidence>
<name>A0AAD7XBJ0_9APHY</name>
<sequence>MADSDRANAPPLPLTRASILSAHDAIAHQIHRTPIFTSSSLSTALPGKNALFFKAENLQKGGAFKFRGASFSLSRLSADELAKGVCTHSSGTFVSFLVFNVCNHAGALALAAKERGVKCYVVMPNNSAQPKIDAVRSYGASVTFCEPNAPARAAALAKVQAETGATFVPPYDAVNTIIGQGTALLELMGQAPEPLAAVVAPVGGGGLLAGTALAAEGTGVRVFGAEPAGADDCAQGLKEGKRREDVQANTIADGLRTPVGVLNFPIIQEKVEKVITVTDEEIVEAMRLMWERLKLVVEPSGAAAFAAVRSAEFQELGIEGPIGIIISGGNIDLSKPLPWTRQN</sequence>
<evidence type="ECO:0000256" key="3">
    <source>
        <dbReference type="ARBA" id="ARBA00001936"/>
    </source>
</evidence>
<keyword evidence="8" id="KW-0456">Lyase</keyword>
<keyword evidence="6" id="KW-0460">Magnesium</keyword>
<proteinExistence type="inferred from homology"/>
<dbReference type="Proteomes" id="UP001215151">
    <property type="component" value="Unassembled WGS sequence"/>
</dbReference>
<dbReference type="GO" id="GO:0000287">
    <property type="term" value="F:magnesium ion binding"/>
    <property type="evidence" value="ECO:0007669"/>
    <property type="project" value="TreeGrafter"/>
</dbReference>
<dbReference type="InterPro" id="IPR000634">
    <property type="entry name" value="Ser/Thr_deHydtase_PyrdxlP-BS"/>
</dbReference>
<evidence type="ECO:0000256" key="6">
    <source>
        <dbReference type="ARBA" id="ARBA00022842"/>
    </source>
</evidence>
<comment type="cofactor">
    <cofactor evidence="3">
        <name>Mn(2+)</name>
        <dbReference type="ChEBI" id="CHEBI:29035"/>
    </cofactor>
</comment>
<dbReference type="EMBL" id="JAPEVG010000051">
    <property type="protein sequence ID" value="KAJ8489286.1"/>
    <property type="molecule type" value="Genomic_DNA"/>
</dbReference>
<dbReference type="SUPFAM" id="SSF53686">
    <property type="entry name" value="Tryptophan synthase beta subunit-like PLP-dependent enzymes"/>
    <property type="match status" value="1"/>
</dbReference>
<dbReference type="AlphaFoldDB" id="A0AAD7XBJ0"/>
<protein>
    <recommendedName>
        <fullName evidence="9">Tryptophan synthase beta chain-like PALP domain-containing protein</fullName>
    </recommendedName>
</protein>
<dbReference type="CDD" id="cd01562">
    <property type="entry name" value="Thr-dehyd"/>
    <property type="match status" value="1"/>
</dbReference>
<dbReference type="GO" id="GO:0070179">
    <property type="term" value="P:D-serine biosynthetic process"/>
    <property type="evidence" value="ECO:0007669"/>
    <property type="project" value="TreeGrafter"/>
</dbReference>
<dbReference type="GO" id="GO:0030170">
    <property type="term" value="F:pyridoxal phosphate binding"/>
    <property type="evidence" value="ECO:0007669"/>
    <property type="project" value="InterPro"/>
</dbReference>
<accession>A0AAD7XBJ0</accession>
<dbReference type="FunFam" id="3.40.50.1100:FF:000005">
    <property type="entry name" value="Threonine dehydratase catabolic"/>
    <property type="match status" value="1"/>
</dbReference>
<evidence type="ECO:0000256" key="4">
    <source>
        <dbReference type="ARBA" id="ARBA00001946"/>
    </source>
</evidence>
<dbReference type="GO" id="GO:0005524">
    <property type="term" value="F:ATP binding"/>
    <property type="evidence" value="ECO:0007669"/>
    <property type="project" value="TreeGrafter"/>
</dbReference>
<dbReference type="InterPro" id="IPR036052">
    <property type="entry name" value="TrpB-like_PALP_sf"/>
</dbReference>
<gene>
    <name evidence="10" type="ORF">ONZ51_g3013</name>
</gene>